<dbReference type="Pfam" id="PF19200">
    <property type="entry name" value="MupG_N"/>
    <property type="match status" value="1"/>
</dbReference>
<dbReference type="EMBL" id="QNQT01000009">
    <property type="protein sequence ID" value="RDU35504.1"/>
    <property type="molecule type" value="Genomic_DNA"/>
</dbReference>
<comment type="caution">
    <text evidence="3">The sequence shown here is derived from an EMBL/GenBank/DDBJ whole genome shotgun (WGS) entry which is preliminary data.</text>
</comment>
<dbReference type="PANTHER" id="PTHR38435:SF2">
    <property type="entry name" value="DUF871 DOMAIN-CONTAINING PROTEIN"/>
    <property type="match status" value="1"/>
</dbReference>
<dbReference type="SUPFAM" id="SSF50891">
    <property type="entry name" value="Cyclophilin-like"/>
    <property type="match status" value="1"/>
</dbReference>
<gene>
    <name evidence="3" type="ORF">DRW41_17340</name>
</gene>
<evidence type="ECO:0000259" key="2">
    <source>
        <dbReference type="Pfam" id="PF19200"/>
    </source>
</evidence>
<dbReference type="Gene3D" id="2.40.100.10">
    <property type="entry name" value="Cyclophilin-like"/>
    <property type="match status" value="1"/>
</dbReference>
<dbReference type="SUPFAM" id="SSF51445">
    <property type="entry name" value="(Trans)glycosidases"/>
    <property type="match status" value="1"/>
</dbReference>
<dbReference type="InterPro" id="IPR043894">
    <property type="entry name" value="MupG_C"/>
</dbReference>
<dbReference type="AlphaFoldDB" id="A0A3D8GM07"/>
<dbReference type="InterPro" id="IPR017853">
    <property type="entry name" value="GH"/>
</dbReference>
<dbReference type="InterPro" id="IPR029000">
    <property type="entry name" value="Cyclophilin-like_dom_sf"/>
</dbReference>
<name>A0A3D8GM07_9BACI</name>
<dbReference type="RefSeq" id="WP_115453288.1">
    <property type="nucleotide sequence ID" value="NZ_QNQT01000009.1"/>
</dbReference>
<feature type="domain" description="6-phospho-N-acetylmuramidase N-terminal" evidence="2">
    <location>
        <begin position="2"/>
        <end position="231"/>
    </location>
</feature>
<dbReference type="Pfam" id="PF05913">
    <property type="entry name" value="MupG_C"/>
    <property type="match status" value="1"/>
</dbReference>
<protein>
    <submittedName>
        <fullName evidence="3">DUF871 domain-containing protein</fullName>
    </submittedName>
</protein>
<accession>A0A3D8GM07</accession>
<keyword evidence="4" id="KW-1185">Reference proteome</keyword>
<dbReference type="InterPro" id="IPR043797">
    <property type="entry name" value="MupG_N"/>
</dbReference>
<dbReference type="Gene3D" id="3.20.20.70">
    <property type="entry name" value="Aldolase class I"/>
    <property type="match status" value="1"/>
</dbReference>
<feature type="domain" description="6-phospho-N-acetylmuramidase C-terminal" evidence="1">
    <location>
        <begin position="256"/>
        <end position="351"/>
    </location>
</feature>
<dbReference type="InterPro" id="IPR013785">
    <property type="entry name" value="Aldolase_TIM"/>
</dbReference>
<reference evidence="3 4" key="1">
    <citation type="submission" date="2018-07" db="EMBL/GenBank/DDBJ databases">
        <title>Bacillus sp. YLB-04 draft genome sequence.</title>
        <authorList>
            <person name="Yu L."/>
            <person name="Tang X."/>
        </authorList>
    </citation>
    <scope>NUCLEOTIDE SEQUENCE [LARGE SCALE GENOMIC DNA]</scope>
    <source>
        <strain evidence="3 4">YLB-04</strain>
    </source>
</reference>
<evidence type="ECO:0000313" key="4">
    <source>
        <dbReference type="Proteomes" id="UP000257144"/>
    </source>
</evidence>
<organism evidence="3 4">
    <name type="scientific">Neobacillus piezotolerans</name>
    <dbReference type="NCBI Taxonomy" id="2259171"/>
    <lineage>
        <taxon>Bacteria</taxon>
        <taxon>Bacillati</taxon>
        <taxon>Bacillota</taxon>
        <taxon>Bacilli</taxon>
        <taxon>Bacillales</taxon>
        <taxon>Bacillaceae</taxon>
        <taxon>Neobacillus</taxon>
    </lineage>
</organism>
<evidence type="ECO:0000313" key="3">
    <source>
        <dbReference type="EMBL" id="RDU35504.1"/>
    </source>
</evidence>
<proteinExistence type="predicted"/>
<dbReference type="Proteomes" id="UP000257144">
    <property type="component" value="Unassembled WGS sequence"/>
</dbReference>
<evidence type="ECO:0000259" key="1">
    <source>
        <dbReference type="Pfam" id="PF05913"/>
    </source>
</evidence>
<dbReference type="OrthoDB" id="5809921at2"/>
<dbReference type="PANTHER" id="PTHR38435">
    <property type="match status" value="1"/>
</dbReference>
<sequence length="354" mass="39609">MLGISVYLSQSVASQEAYIRKMKEHGFGSIFTSLHIPEDNPAVYRDELMHLGKLARELDMELIPDISPNSLRHLGCTWETADTLLGWGLSGLRVDYGVEPQTIALLSKKMKVALNASTLTQEEISAMKAHGLNAGSVEAWHNFYPRPETGLERESFREKNRMLRNEGIAVMAFVPGDGTRRGPLFQGLPTLEDHRFSSPFAAFLDLKDNEGVDKILIGDPGVSETALQQFSAYRDGVFYLRARPFTGDQSLLETLAAIQSNRQDSARDVIRSMESRMYALIGSKNVPPLNTVERVTGSITIDNERYGRYQGEVQITKRDLSADEKVNVVGRIIEEDLPLLPFIKGGCKFMLRWV</sequence>
<dbReference type="InterPro" id="IPR008589">
    <property type="entry name" value="MupG"/>
</dbReference>